<protein>
    <submittedName>
        <fullName evidence="2">Uncharacterized protein</fullName>
    </submittedName>
</protein>
<keyword evidence="1" id="KW-0472">Membrane</keyword>
<name>A0A1M6JM50_9FLAO</name>
<dbReference type="Proteomes" id="UP000184231">
    <property type="component" value="Unassembled WGS sequence"/>
</dbReference>
<dbReference type="EMBL" id="FQYX01000022">
    <property type="protein sequence ID" value="SHJ47768.1"/>
    <property type="molecule type" value="Genomic_DNA"/>
</dbReference>
<accession>A0A1M6JM50</accession>
<dbReference type="OrthoDB" id="1139350at2"/>
<keyword evidence="1" id="KW-1133">Transmembrane helix</keyword>
<organism evidence="2 3">
    <name type="scientific">Arenibacter nanhaiticus</name>
    <dbReference type="NCBI Taxonomy" id="558155"/>
    <lineage>
        <taxon>Bacteria</taxon>
        <taxon>Pseudomonadati</taxon>
        <taxon>Bacteroidota</taxon>
        <taxon>Flavobacteriia</taxon>
        <taxon>Flavobacteriales</taxon>
        <taxon>Flavobacteriaceae</taxon>
        <taxon>Arenibacter</taxon>
    </lineage>
</organism>
<dbReference type="STRING" id="558155.SAMN04487911_12252"/>
<keyword evidence="1" id="KW-0812">Transmembrane</keyword>
<evidence type="ECO:0000256" key="1">
    <source>
        <dbReference type="SAM" id="Phobius"/>
    </source>
</evidence>
<evidence type="ECO:0000313" key="2">
    <source>
        <dbReference type="EMBL" id="SHJ47768.1"/>
    </source>
</evidence>
<reference evidence="2 3" key="1">
    <citation type="submission" date="2016-11" db="EMBL/GenBank/DDBJ databases">
        <authorList>
            <person name="Jaros S."/>
            <person name="Januszkiewicz K."/>
            <person name="Wedrychowicz H."/>
        </authorList>
    </citation>
    <scope>NUCLEOTIDE SEQUENCE [LARGE SCALE GENOMIC DNA]</scope>
    <source>
        <strain evidence="2 3">CGMCC 1.8863</strain>
    </source>
</reference>
<proteinExistence type="predicted"/>
<dbReference type="RefSeq" id="WP_072765173.1">
    <property type="nucleotide sequence ID" value="NZ_FQYX01000022.1"/>
</dbReference>
<gene>
    <name evidence="2" type="ORF">SAMN04487911_12252</name>
</gene>
<sequence>MVKEKLVVVKEANLTNNCPECFNQELKLTFFQKHTYGSFYDKSTKEITHEIKCNTCSSDIYPIAWTQDIERVYDYYKKMVTPKKATIKFTKLFYALMLVLIVGMSAGIYFYIR</sequence>
<feature type="transmembrane region" description="Helical" evidence="1">
    <location>
        <begin position="92"/>
        <end position="112"/>
    </location>
</feature>
<evidence type="ECO:0000313" key="3">
    <source>
        <dbReference type="Proteomes" id="UP000184231"/>
    </source>
</evidence>
<keyword evidence="3" id="KW-1185">Reference proteome</keyword>
<dbReference type="AlphaFoldDB" id="A0A1M6JM50"/>